<dbReference type="Pfam" id="PF01926">
    <property type="entry name" value="MMR_HSR1"/>
    <property type="match status" value="1"/>
</dbReference>
<dbReference type="EMBL" id="JAZDWZ010000006">
    <property type="protein sequence ID" value="MEE3928404.1"/>
    <property type="molecule type" value="Genomic_DNA"/>
</dbReference>
<keyword evidence="7 10" id="KW-0342">GTP-binding</keyword>
<keyword evidence="8 10" id="KW-0717">Septation</keyword>
<comment type="cofactor">
    <cofactor evidence="1">
        <name>Mg(2+)</name>
        <dbReference type="ChEBI" id="CHEBI:18420"/>
    </cofactor>
</comment>
<dbReference type="NCBIfam" id="TIGR03598">
    <property type="entry name" value="GTPase_YsxC"/>
    <property type="match status" value="1"/>
</dbReference>
<evidence type="ECO:0000313" key="12">
    <source>
        <dbReference type="EMBL" id="MEE3928404.1"/>
    </source>
</evidence>
<dbReference type="InterPro" id="IPR027417">
    <property type="entry name" value="P-loop_NTPase"/>
</dbReference>
<dbReference type="HAMAP" id="MF_00321">
    <property type="entry name" value="GTPase_EngB"/>
    <property type="match status" value="1"/>
</dbReference>
<comment type="function">
    <text evidence="10">Necessary for normal cell division and for the maintenance of normal septation.</text>
</comment>
<dbReference type="RefSeq" id="WP_330500816.1">
    <property type="nucleotide sequence ID" value="NZ_JAZDWZ010000006.1"/>
</dbReference>
<accession>A0ABU7MLI6</accession>
<dbReference type="PANTHER" id="PTHR11649:SF13">
    <property type="entry name" value="ENGB-TYPE G DOMAIN-CONTAINING PROTEIN"/>
    <property type="match status" value="1"/>
</dbReference>
<dbReference type="Gene3D" id="3.40.50.300">
    <property type="entry name" value="P-loop containing nucleotide triphosphate hydrolases"/>
    <property type="match status" value="1"/>
</dbReference>
<keyword evidence="4" id="KW-0479">Metal-binding</keyword>
<dbReference type="Proteomes" id="UP001344817">
    <property type="component" value="Unassembled WGS sequence"/>
</dbReference>
<keyword evidence="9 10" id="KW-0131">Cell cycle</keyword>
<evidence type="ECO:0000256" key="6">
    <source>
        <dbReference type="ARBA" id="ARBA00022842"/>
    </source>
</evidence>
<dbReference type="PANTHER" id="PTHR11649">
    <property type="entry name" value="MSS1/TRME-RELATED GTP-BINDING PROTEIN"/>
    <property type="match status" value="1"/>
</dbReference>
<dbReference type="InterPro" id="IPR030393">
    <property type="entry name" value="G_ENGB_dom"/>
</dbReference>
<keyword evidence="3 10" id="KW-0132">Cell division</keyword>
<evidence type="ECO:0000256" key="4">
    <source>
        <dbReference type="ARBA" id="ARBA00022723"/>
    </source>
</evidence>
<evidence type="ECO:0000313" key="13">
    <source>
        <dbReference type="Proteomes" id="UP001344817"/>
    </source>
</evidence>
<evidence type="ECO:0000256" key="9">
    <source>
        <dbReference type="ARBA" id="ARBA00023306"/>
    </source>
</evidence>
<proteinExistence type="inferred from homology"/>
<evidence type="ECO:0000256" key="10">
    <source>
        <dbReference type="HAMAP-Rule" id="MF_00321"/>
    </source>
</evidence>
<dbReference type="InterPro" id="IPR019987">
    <property type="entry name" value="GTP-bd_ribosome_bio_YsxC"/>
</dbReference>
<evidence type="ECO:0000256" key="7">
    <source>
        <dbReference type="ARBA" id="ARBA00023134"/>
    </source>
</evidence>
<keyword evidence="5 10" id="KW-0547">Nucleotide-binding</keyword>
<dbReference type="PROSITE" id="PS51706">
    <property type="entry name" value="G_ENGB"/>
    <property type="match status" value="1"/>
</dbReference>
<keyword evidence="6" id="KW-0460">Magnesium</keyword>
<dbReference type="InterPro" id="IPR006073">
    <property type="entry name" value="GTP-bd"/>
</dbReference>
<protein>
    <recommendedName>
        <fullName evidence="10">Probable GTP-binding protein EngB</fullName>
    </recommendedName>
</protein>
<evidence type="ECO:0000259" key="11">
    <source>
        <dbReference type="PROSITE" id="PS51706"/>
    </source>
</evidence>
<comment type="caution">
    <text evidence="12">The sequence shown here is derived from an EMBL/GenBank/DDBJ whole genome shotgun (WGS) entry which is preliminary data.</text>
</comment>
<dbReference type="SUPFAM" id="SSF52540">
    <property type="entry name" value="P-loop containing nucleoside triphosphate hydrolases"/>
    <property type="match status" value="1"/>
</dbReference>
<comment type="similarity">
    <text evidence="2 10">Belongs to the TRAFAC class TrmE-Era-EngA-EngB-Septin-like GTPase superfamily. EngB GTPase family.</text>
</comment>
<keyword evidence="13" id="KW-1185">Reference proteome</keyword>
<dbReference type="CDD" id="cd01876">
    <property type="entry name" value="YihA_EngB"/>
    <property type="match status" value="1"/>
</dbReference>
<feature type="domain" description="EngB-type G" evidence="11">
    <location>
        <begin position="18"/>
        <end position="190"/>
    </location>
</feature>
<evidence type="ECO:0000256" key="3">
    <source>
        <dbReference type="ARBA" id="ARBA00022618"/>
    </source>
</evidence>
<organism evidence="12 13">
    <name type="scientific">Mycoplasmopsis ciconiae</name>
    <dbReference type="NCBI Taxonomy" id="561067"/>
    <lineage>
        <taxon>Bacteria</taxon>
        <taxon>Bacillati</taxon>
        <taxon>Mycoplasmatota</taxon>
        <taxon>Mycoplasmoidales</taxon>
        <taxon>Metamycoplasmataceae</taxon>
        <taxon>Mycoplasmopsis</taxon>
    </lineage>
</organism>
<evidence type="ECO:0000256" key="8">
    <source>
        <dbReference type="ARBA" id="ARBA00023210"/>
    </source>
</evidence>
<evidence type="ECO:0000256" key="1">
    <source>
        <dbReference type="ARBA" id="ARBA00001946"/>
    </source>
</evidence>
<reference evidence="12" key="1">
    <citation type="submission" date="2024-01" db="EMBL/GenBank/DDBJ databases">
        <title>Genome sequence of Mycoplasma ciconiae type strain DSM 25251.</title>
        <authorList>
            <person name="Spergser J."/>
        </authorList>
    </citation>
    <scope>NUCLEOTIDE SEQUENCE [LARGE SCALE GENOMIC DNA]</scope>
    <source>
        <strain evidence="12">DSM 25251</strain>
    </source>
</reference>
<sequence length="196" mass="22915">MYKFIKSSTSSEDWYQHPSNEICFWGRSNVGKSSLINALVKNDKLARVSKTPGRTQLLNYFGNEKGHVFVDLPGYGYAKLSKKQLEKMFKMIEFYLLNNPRLSDIVLLIDSRTGITKIDWQILEFLKQINLPLTIVYTKIDKLNQKEKAKMIKQFKIDSQNVQASYFMVSSEKNINIDNLRNHIDSLFEKEVEYEN</sequence>
<gene>
    <name evidence="12" type="primary">yihA</name>
    <name evidence="10" type="synonym">engB</name>
    <name evidence="12" type="ORF">V2E24_02320</name>
</gene>
<evidence type="ECO:0000256" key="5">
    <source>
        <dbReference type="ARBA" id="ARBA00022741"/>
    </source>
</evidence>
<evidence type="ECO:0000256" key="2">
    <source>
        <dbReference type="ARBA" id="ARBA00009638"/>
    </source>
</evidence>
<name>A0ABU7MLI6_9BACT</name>